<dbReference type="AlphaFoldDB" id="A0A2R6S6L0"/>
<feature type="compositionally biased region" description="Acidic residues" evidence="1">
    <location>
        <begin position="202"/>
        <end position="215"/>
    </location>
</feature>
<comment type="caution">
    <text evidence="2">The sequence shown here is derived from an EMBL/GenBank/DDBJ whole genome shotgun (WGS) entry which is preliminary data.</text>
</comment>
<dbReference type="EMBL" id="MLYV02000017">
    <property type="protein sequence ID" value="PSS37930.1"/>
    <property type="molecule type" value="Genomic_DNA"/>
</dbReference>
<feature type="region of interest" description="Disordered" evidence="1">
    <location>
        <begin position="159"/>
        <end position="245"/>
    </location>
</feature>
<gene>
    <name evidence="2" type="ORF">PHLCEN_2v222</name>
</gene>
<evidence type="ECO:0000313" key="3">
    <source>
        <dbReference type="Proteomes" id="UP000186601"/>
    </source>
</evidence>
<sequence length="293" mass="32625">MLGVRSFDMASNGFVVTTEELNAVVELMEPHLRLMSMYQLQVSKSRNMPSSALGPTGTLFCTFLKAGYIHILAFPASEASYPQILDSLPLTLECRSEGDLRDRMRIAIALFTLQRHVIRICSEWDDAYWSADMLLEEHDCIVDTTGLATPSPSADLILGDTSWWDDPTWDSEDEDEDETVDRSEHTNGVVPGKDVQLSDNQQPDDDMNSEGDDDVNSGGDGDVHPGGFNDEFVCNTGEDDESTDSDFFVDSENALATEEMDKRSQIRIRRWLRGLPHCYSSECASPSSKPTAY</sequence>
<name>A0A2R6S6L0_9APHY</name>
<organism evidence="2 3">
    <name type="scientific">Hermanssonia centrifuga</name>
    <dbReference type="NCBI Taxonomy" id="98765"/>
    <lineage>
        <taxon>Eukaryota</taxon>
        <taxon>Fungi</taxon>
        <taxon>Dikarya</taxon>
        <taxon>Basidiomycota</taxon>
        <taxon>Agaricomycotina</taxon>
        <taxon>Agaricomycetes</taxon>
        <taxon>Polyporales</taxon>
        <taxon>Meruliaceae</taxon>
        <taxon>Hermanssonia</taxon>
    </lineage>
</organism>
<keyword evidence="3" id="KW-1185">Reference proteome</keyword>
<dbReference type="Proteomes" id="UP000186601">
    <property type="component" value="Unassembled WGS sequence"/>
</dbReference>
<accession>A0A2R6S6L0</accession>
<reference evidence="2 3" key="1">
    <citation type="submission" date="2018-02" db="EMBL/GenBank/DDBJ databases">
        <title>Genome sequence of the basidiomycete white-rot fungus Phlebia centrifuga.</title>
        <authorList>
            <person name="Granchi Z."/>
            <person name="Peng M."/>
            <person name="de Vries R.P."/>
            <person name="Hilden K."/>
            <person name="Makela M.R."/>
            <person name="Grigoriev I."/>
            <person name="Riley R."/>
        </authorList>
    </citation>
    <scope>NUCLEOTIDE SEQUENCE [LARGE SCALE GENOMIC DNA]</scope>
    <source>
        <strain evidence="2 3">FBCC195</strain>
    </source>
</reference>
<evidence type="ECO:0000313" key="2">
    <source>
        <dbReference type="EMBL" id="PSS37930.1"/>
    </source>
</evidence>
<protein>
    <submittedName>
        <fullName evidence="2">Uncharacterized protein</fullName>
    </submittedName>
</protein>
<proteinExistence type="predicted"/>
<evidence type="ECO:0000256" key="1">
    <source>
        <dbReference type="SAM" id="MobiDB-lite"/>
    </source>
</evidence>
<feature type="compositionally biased region" description="Acidic residues" evidence="1">
    <location>
        <begin position="167"/>
        <end position="179"/>
    </location>
</feature>